<dbReference type="SUPFAM" id="SSF161098">
    <property type="entry name" value="MetI-like"/>
    <property type="match status" value="1"/>
</dbReference>
<dbReference type="CDD" id="cd06261">
    <property type="entry name" value="TM_PBP2"/>
    <property type="match status" value="1"/>
</dbReference>
<feature type="transmembrane region" description="Helical" evidence="7">
    <location>
        <begin position="108"/>
        <end position="128"/>
    </location>
</feature>
<evidence type="ECO:0000256" key="2">
    <source>
        <dbReference type="ARBA" id="ARBA00022448"/>
    </source>
</evidence>
<reference evidence="9 10" key="1">
    <citation type="submission" date="2021-01" db="EMBL/GenBank/DDBJ databases">
        <title>Genomic Encyclopedia of Type Strains, Phase IV (KMG-IV): sequencing the most valuable type-strain genomes for metagenomic binning, comparative biology and taxonomic classification.</title>
        <authorList>
            <person name="Goeker M."/>
        </authorList>
    </citation>
    <scope>NUCLEOTIDE SEQUENCE [LARGE SCALE GENOMIC DNA]</scope>
    <source>
        <strain evidence="9 10">DSM 23711</strain>
    </source>
</reference>
<evidence type="ECO:0000256" key="4">
    <source>
        <dbReference type="ARBA" id="ARBA00022692"/>
    </source>
</evidence>
<dbReference type="Pfam" id="PF00528">
    <property type="entry name" value="BPD_transp_1"/>
    <property type="match status" value="1"/>
</dbReference>
<evidence type="ECO:0000259" key="8">
    <source>
        <dbReference type="PROSITE" id="PS50928"/>
    </source>
</evidence>
<comment type="subcellular location">
    <subcellularLocation>
        <location evidence="1 7">Cell membrane</location>
        <topology evidence="1 7">Multi-pass membrane protein</topology>
    </subcellularLocation>
</comment>
<feature type="domain" description="ABC transmembrane type-1" evidence="8">
    <location>
        <begin position="70"/>
        <end position="285"/>
    </location>
</feature>
<keyword evidence="3" id="KW-1003">Cell membrane</keyword>
<dbReference type="InterPro" id="IPR035906">
    <property type="entry name" value="MetI-like_sf"/>
</dbReference>
<keyword evidence="4 7" id="KW-0812">Transmembrane</keyword>
<protein>
    <submittedName>
        <fullName evidence="9">Raffinose/stachyose/melibiose transport system permease protein</fullName>
    </submittedName>
</protein>
<evidence type="ECO:0000256" key="7">
    <source>
        <dbReference type="RuleBase" id="RU363032"/>
    </source>
</evidence>
<organism evidence="9 10">
    <name type="scientific">Aquibacillus albus</name>
    <dbReference type="NCBI Taxonomy" id="1168171"/>
    <lineage>
        <taxon>Bacteria</taxon>
        <taxon>Bacillati</taxon>
        <taxon>Bacillota</taxon>
        <taxon>Bacilli</taxon>
        <taxon>Bacillales</taxon>
        <taxon>Bacillaceae</taxon>
        <taxon>Aquibacillus</taxon>
    </lineage>
</organism>
<feature type="transmembrane region" description="Helical" evidence="7">
    <location>
        <begin position="74"/>
        <end position="96"/>
    </location>
</feature>
<proteinExistence type="inferred from homology"/>
<accession>A0ABS2N4H0</accession>
<name>A0ABS2N4H0_9BACI</name>
<sequence length="294" mass="33025">MKSSALRPKWYVIWGLLLPTILLYGFVVIIPLFNSIRYSFYKWMGGPLNNFVGLDNYSRLIHDDEFWGSFQHTMLFVVLCILGQIGIGFLLAIFVNSKLAKFQSFHRISIFFPVVVSAVVIGFIWSIIYNKDVGILNWVLQSFNLDNLIVPWLDDPKYVMYSVTAPIIWQYIGLYMIIFLASLQSIPQSLFEAAEIDGASGWKKTIHITIPMLNGTFLVALMLCIAGNMKAFDHIFVMTGGGPGNSSMLMSLYAYTMSFDRMQMGYGSAISIGMLVISLTIIGLSRKLLGGNQS</sequence>
<comment type="caution">
    <text evidence="9">The sequence shown here is derived from an EMBL/GenBank/DDBJ whole genome shotgun (WGS) entry which is preliminary data.</text>
</comment>
<dbReference type="Gene3D" id="1.10.3720.10">
    <property type="entry name" value="MetI-like"/>
    <property type="match status" value="1"/>
</dbReference>
<feature type="transmembrane region" description="Helical" evidence="7">
    <location>
        <begin position="266"/>
        <end position="285"/>
    </location>
</feature>
<evidence type="ECO:0000313" key="10">
    <source>
        <dbReference type="Proteomes" id="UP001296943"/>
    </source>
</evidence>
<evidence type="ECO:0000256" key="6">
    <source>
        <dbReference type="ARBA" id="ARBA00023136"/>
    </source>
</evidence>
<dbReference type="PROSITE" id="PS50928">
    <property type="entry name" value="ABC_TM1"/>
    <property type="match status" value="1"/>
</dbReference>
<evidence type="ECO:0000313" key="9">
    <source>
        <dbReference type="EMBL" id="MBM7573001.1"/>
    </source>
</evidence>
<dbReference type="RefSeq" id="WP_204501666.1">
    <property type="nucleotide sequence ID" value="NZ_JAFBDR010000024.1"/>
</dbReference>
<evidence type="ECO:0000256" key="5">
    <source>
        <dbReference type="ARBA" id="ARBA00022989"/>
    </source>
</evidence>
<dbReference type="InterPro" id="IPR000515">
    <property type="entry name" value="MetI-like"/>
</dbReference>
<dbReference type="EMBL" id="JAFBDR010000024">
    <property type="protein sequence ID" value="MBM7573001.1"/>
    <property type="molecule type" value="Genomic_DNA"/>
</dbReference>
<dbReference type="Proteomes" id="UP001296943">
    <property type="component" value="Unassembled WGS sequence"/>
</dbReference>
<dbReference type="PANTHER" id="PTHR30193:SF37">
    <property type="entry name" value="INNER MEMBRANE ABC TRANSPORTER PERMEASE PROTEIN YCJO"/>
    <property type="match status" value="1"/>
</dbReference>
<keyword evidence="6 7" id="KW-0472">Membrane</keyword>
<comment type="similarity">
    <text evidence="7">Belongs to the binding-protein-dependent transport system permease family.</text>
</comment>
<keyword evidence="2 7" id="KW-0813">Transport</keyword>
<feature type="transmembrane region" description="Helical" evidence="7">
    <location>
        <begin position="12"/>
        <end position="33"/>
    </location>
</feature>
<evidence type="ECO:0000256" key="1">
    <source>
        <dbReference type="ARBA" id="ARBA00004651"/>
    </source>
</evidence>
<feature type="transmembrane region" description="Helical" evidence="7">
    <location>
        <begin position="158"/>
        <end position="181"/>
    </location>
</feature>
<feature type="transmembrane region" description="Helical" evidence="7">
    <location>
        <begin position="210"/>
        <end position="229"/>
    </location>
</feature>
<dbReference type="PANTHER" id="PTHR30193">
    <property type="entry name" value="ABC TRANSPORTER PERMEASE PROTEIN"/>
    <property type="match status" value="1"/>
</dbReference>
<keyword evidence="10" id="KW-1185">Reference proteome</keyword>
<gene>
    <name evidence="9" type="ORF">JOC48_003549</name>
</gene>
<keyword evidence="5 7" id="KW-1133">Transmembrane helix</keyword>
<dbReference type="InterPro" id="IPR051393">
    <property type="entry name" value="ABC_transporter_permease"/>
</dbReference>
<evidence type="ECO:0000256" key="3">
    <source>
        <dbReference type="ARBA" id="ARBA00022475"/>
    </source>
</evidence>